<dbReference type="Proteomes" id="UP000035645">
    <property type="component" value="Unassembled WGS sequence"/>
</dbReference>
<dbReference type="Gene3D" id="3.30.565.60">
    <property type="match status" value="1"/>
</dbReference>
<sequence>MFRNDPVNIDVYSDRVEISSPGNLWGGKTLQNLTNGVSRCRNTTLMQLLQKTPLIRGDHDGSAVEGQGSGIQFMINRMKELSLAQPDFHPTFDRFRVILYRGGAEIATNQQSAKSRAVCAPTHANRPSTDCISRTRVDQP</sequence>
<gene>
    <name evidence="2" type="ORF">BANIM336_00379</name>
</gene>
<dbReference type="PANTHER" id="PTHR30595:SF6">
    <property type="entry name" value="SCHLAFEN ALBA-2 DOMAIN-CONTAINING PROTEIN"/>
    <property type="match status" value="1"/>
</dbReference>
<accession>A0AAV2W0N7</accession>
<evidence type="ECO:0000313" key="3">
    <source>
        <dbReference type="Proteomes" id="UP000035645"/>
    </source>
</evidence>
<name>A0AAV2W0N7_9BIFI</name>
<dbReference type="PANTHER" id="PTHR30595">
    <property type="entry name" value="GLPR-RELATED TRANSCRIPTIONAL REPRESSOR"/>
    <property type="match status" value="1"/>
</dbReference>
<reference evidence="2 3" key="2">
    <citation type="submission" date="2015-01" db="EMBL/GenBank/DDBJ databases">
        <title>Genome sequence of a Bifidobacterium animalis strain.</title>
        <authorList>
            <person name="Bogovic-Matijasic B."/>
            <person name="Hacin B."/>
            <person name="Citar M."/>
            <person name="Svigelj K."/>
            <person name="Stempelj M."/>
            <person name="Rogelj I."/>
        </authorList>
    </citation>
    <scope>NUCLEOTIDE SEQUENCE [LARGE SCALE GENOMIC DNA]</scope>
    <source>
        <strain evidence="2 3">IM386</strain>
    </source>
</reference>
<evidence type="ECO:0000256" key="1">
    <source>
        <dbReference type="SAM" id="MobiDB-lite"/>
    </source>
</evidence>
<comment type="caution">
    <text evidence="2">The sequence shown here is derived from an EMBL/GenBank/DDBJ whole genome shotgun (WGS) entry which is preliminary data.</text>
</comment>
<dbReference type="EMBL" id="CBUQ010000005">
    <property type="protein sequence ID" value="CDI67070.1"/>
    <property type="molecule type" value="Genomic_DNA"/>
</dbReference>
<proteinExistence type="predicted"/>
<protein>
    <submittedName>
        <fullName evidence="2">Uncharacterized protein</fullName>
    </submittedName>
</protein>
<reference evidence="2 3" key="1">
    <citation type="submission" date="2013-10" db="EMBL/GenBank/DDBJ databases">
        <authorList>
            <person name="Manrique M."/>
        </authorList>
    </citation>
    <scope>NUCLEOTIDE SEQUENCE [LARGE SCALE GENOMIC DNA]</scope>
    <source>
        <strain evidence="2 3">IM386</strain>
    </source>
</reference>
<dbReference type="Pfam" id="PF13749">
    <property type="entry name" value="HATPase_c_4"/>
    <property type="match status" value="1"/>
</dbReference>
<feature type="region of interest" description="Disordered" evidence="1">
    <location>
        <begin position="111"/>
        <end position="140"/>
    </location>
</feature>
<evidence type="ECO:0000313" key="2">
    <source>
        <dbReference type="EMBL" id="CDI67070.1"/>
    </source>
</evidence>
<dbReference type="AlphaFoldDB" id="A0AAV2W0N7"/>
<organism evidence="2 3">
    <name type="scientific">Bifidobacterium animalis subsp. animalis IM386</name>
    <dbReference type="NCBI Taxonomy" id="1402194"/>
    <lineage>
        <taxon>Bacteria</taxon>
        <taxon>Bacillati</taxon>
        <taxon>Actinomycetota</taxon>
        <taxon>Actinomycetes</taxon>
        <taxon>Bifidobacteriales</taxon>
        <taxon>Bifidobacteriaceae</taxon>
        <taxon>Bifidobacterium</taxon>
    </lineage>
</organism>
<dbReference type="InterPro" id="IPR038475">
    <property type="entry name" value="RecG_C_sf"/>
</dbReference>